<dbReference type="PROSITE" id="PS50216">
    <property type="entry name" value="DHHC"/>
    <property type="match status" value="1"/>
</dbReference>
<evidence type="ECO:0000313" key="13">
    <source>
        <dbReference type="EMBL" id="CAE1304903.1"/>
    </source>
</evidence>
<name>A0A812DQT0_ACAPH</name>
<keyword evidence="3 10" id="KW-0812">Transmembrane</keyword>
<evidence type="ECO:0000259" key="12">
    <source>
        <dbReference type="Pfam" id="PF01529"/>
    </source>
</evidence>
<dbReference type="GO" id="GO:0005783">
    <property type="term" value="C:endoplasmic reticulum"/>
    <property type="evidence" value="ECO:0007669"/>
    <property type="project" value="TreeGrafter"/>
</dbReference>
<evidence type="ECO:0000256" key="4">
    <source>
        <dbReference type="ARBA" id="ARBA00022989"/>
    </source>
</evidence>
<comment type="subcellular location">
    <subcellularLocation>
        <location evidence="1">Endomembrane system</location>
        <topology evidence="1">Multi-pass membrane protein</topology>
    </subcellularLocation>
</comment>
<sequence length="404" mass="44850">MYSIFFFYFCFPDRFDHHCPWVGNCVGRRNYRYFYLFILSLSLLCIYIFACVLTHLILRAQKDNFLTVMQDSPASMVEAVICFFSVWSVVGLTGFHTYLAASEQTTNEDIKGSFSSKRGQDNFNPYSRGSIFKNCLVVLCGPNPPSLIDRRGYVVPDSSQIHSDSSNSCVKESNSVNVKHEYYGSTTVTEQKTNNKGTNTAQDGDCTKTNGRLDNELVTKHDMISYQSPDGRINNRLPPINAFLSSRFPSPHTRLCSLPSCFALSSPSLSSPSLSPPLSPPSLSLPPLSLPLSLFPLSLSSPLSLSPLSLFPLSLFPSLSFPLSFPLFFSPLFSPSLSSLSLSLLSFPSLSFPFPLFPFPSLSLSFPFPLPSLSPSLPLSRSFSSLFPLSSLFLLFFFSFLYSC</sequence>
<comment type="similarity">
    <text evidence="10">Belongs to the DHHC palmitoyltransferase family.</text>
</comment>
<organism evidence="13 14">
    <name type="scientific">Acanthosepion pharaonis</name>
    <name type="common">Pharaoh cuttlefish</name>
    <name type="synonym">Sepia pharaonis</name>
    <dbReference type="NCBI Taxonomy" id="158019"/>
    <lineage>
        <taxon>Eukaryota</taxon>
        <taxon>Metazoa</taxon>
        <taxon>Spiralia</taxon>
        <taxon>Lophotrochozoa</taxon>
        <taxon>Mollusca</taxon>
        <taxon>Cephalopoda</taxon>
        <taxon>Coleoidea</taxon>
        <taxon>Decapodiformes</taxon>
        <taxon>Sepiida</taxon>
        <taxon>Sepiina</taxon>
        <taxon>Sepiidae</taxon>
        <taxon>Acanthosepion</taxon>
    </lineage>
</organism>
<feature type="transmembrane region" description="Helical" evidence="10">
    <location>
        <begin position="382"/>
        <end position="402"/>
    </location>
</feature>
<evidence type="ECO:0000256" key="8">
    <source>
        <dbReference type="ARBA" id="ARBA00023315"/>
    </source>
</evidence>
<comment type="catalytic activity">
    <reaction evidence="9 10">
        <text>L-cysteinyl-[protein] + hexadecanoyl-CoA = S-hexadecanoyl-L-cysteinyl-[protein] + CoA</text>
        <dbReference type="Rhea" id="RHEA:36683"/>
        <dbReference type="Rhea" id="RHEA-COMP:10131"/>
        <dbReference type="Rhea" id="RHEA-COMP:11032"/>
        <dbReference type="ChEBI" id="CHEBI:29950"/>
        <dbReference type="ChEBI" id="CHEBI:57287"/>
        <dbReference type="ChEBI" id="CHEBI:57379"/>
        <dbReference type="ChEBI" id="CHEBI:74151"/>
        <dbReference type="EC" id="2.3.1.225"/>
    </reaction>
</comment>
<evidence type="ECO:0000256" key="11">
    <source>
        <dbReference type="SAM" id="MobiDB-lite"/>
    </source>
</evidence>
<dbReference type="Proteomes" id="UP000597762">
    <property type="component" value="Unassembled WGS sequence"/>
</dbReference>
<keyword evidence="6" id="KW-0564">Palmitate</keyword>
<keyword evidence="14" id="KW-1185">Reference proteome</keyword>
<feature type="transmembrane region" description="Helical" evidence="10">
    <location>
        <begin position="341"/>
        <end position="362"/>
    </location>
</feature>
<feature type="transmembrane region" description="Helical" evidence="10">
    <location>
        <begin position="33"/>
        <end position="58"/>
    </location>
</feature>
<keyword evidence="2 10" id="KW-0808">Transferase</keyword>
<dbReference type="AlphaFoldDB" id="A0A812DQT0"/>
<dbReference type="OrthoDB" id="4096362at2759"/>
<evidence type="ECO:0000256" key="6">
    <source>
        <dbReference type="ARBA" id="ARBA00023139"/>
    </source>
</evidence>
<feature type="transmembrane region" description="Helical" evidence="10">
    <location>
        <begin position="79"/>
        <end position="101"/>
    </location>
</feature>
<dbReference type="Pfam" id="PF01529">
    <property type="entry name" value="DHHC"/>
    <property type="match status" value="1"/>
</dbReference>
<keyword evidence="8 10" id="KW-0012">Acyltransferase</keyword>
<evidence type="ECO:0000256" key="5">
    <source>
        <dbReference type="ARBA" id="ARBA00023136"/>
    </source>
</evidence>
<feature type="domain" description="Palmitoyltransferase DHHC" evidence="12">
    <location>
        <begin position="13"/>
        <end position="111"/>
    </location>
</feature>
<evidence type="ECO:0000256" key="9">
    <source>
        <dbReference type="ARBA" id="ARBA00048048"/>
    </source>
</evidence>
<dbReference type="GO" id="GO:0005794">
    <property type="term" value="C:Golgi apparatus"/>
    <property type="evidence" value="ECO:0007669"/>
    <property type="project" value="TreeGrafter"/>
</dbReference>
<keyword evidence="7" id="KW-0449">Lipoprotein</keyword>
<evidence type="ECO:0000256" key="1">
    <source>
        <dbReference type="ARBA" id="ARBA00004127"/>
    </source>
</evidence>
<dbReference type="GO" id="GO:0006612">
    <property type="term" value="P:protein targeting to membrane"/>
    <property type="evidence" value="ECO:0007669"/>
    <property type="project" value="TreeGrafter"/>
</dbReference>
<dbReference type="EC" id="2.3.1.225" evidence="10"/>
<reference evidence="13" key="1">
    <citation type="submission" date="2021-01" db="EMBL/GenBank/DDBJ databases">
        <authorList>
            <person name="Li R."/>
            <person name="Bekaert M."/>
        </authorList>
    </citation>
    <scope>NUCLEOTIDE SEQUENCE</scope>
    <source>
        <strain evidence="13">Farmed</strain>
    </source>
</reference>
<evidence type="ECO:0000256" key="3">
    <source>
        <dbReference type="ARBA" id="ARBA00022692"/>
    </source>
</evidence>
<dbReference type="PANTHER" id="PTHR22883:SF43">
    <property type="entry name" value="PALMITOYLTRANSFERASE APP"/>
    <property type="match status" value="1"/>
</dbReference>
<evidence type="ECO:0000313" key="14">
    <source>
        <dbReference type="Proteomes" id="UP000597762"/>
    </source>
</evidence>
<feature type="compositionally biased region" description="Polar residues" evidence="11">
    <location>
        <begin position="189"/>
        <end position="210"/>
    </location>
</feature>
<dbReference type="PANTHER" id="PTHR22883">
    <property type="entry name" value="ZINC FINGER DHHC DOMAIN CONTAINING PROTEIN"/>
    <property type="match status" value="1"/>
</dbReference>
<gene>
    <name evidence="13" type="ORF">SPHA_57430</name>
</gene>
<evidence type="ECO:0000256" key="10">
    <source>
        <dbReference type="RuleBase" id="RU079119"/>
    </source>
</evidence>
<evidence type="ECO:0000256" key="2">
    <source>
        <dbReference type="ARBA" id="ARBA00022679"/>
    </source>
</evidence>
<comment type="caution">
    <text evidence="13">The sequence shown here is derived from an EMBL/GenBank/DDBJ whole genome shotgun (WGS) entry which is preliminary data.</text>
</comment>
<comment type="domain">
    <text evidence="10">The DHHC domain is required for palmitoyltransferase activity.</text>
</comment>
<accession>A0A812DQT0</accession>
<keyword evidence="4 10" id="KW-1133">Transmembrane helix</keyword>
<feature type="region of interest" description="Disordered" evidence="11">
    <location>
        <begin position="189"/>
        <end position="212"/>
    </location>
</feature>
<keyword evidence="5 10" id="KW-0472">Membrane</keyword>
<evidence type="ECO:0000256" key="7">
    <source>
        <dbReference type="ARBA" id="ARBA00023288"/>
    </source>
</evidence>
<dbReference type="InterPro" id="IPR001594">
    <property type="entry name" value="Palmitoyltrfase_DHHC"/>
</dbReference>
<dbReference type="EMBL" id="CAHIKZ030003877">
    <property type="protein sequence ID" value="CAE1304903.1"/>
    <property type="molecule type" value="Genomic_DNA"/>
</dbReference>
<proteinExistence type="inferred from homology"/>
<dbReference type="GO" id="GO:0019706">
    <property type="term" value="F:protein-cysteine S-palmitoyltransferase activity"/>
    <property type="evidence" value="ECO:0007669"/>
    <property type="project" value="UniProtKB-EC"/>
</dbReference>
<dbReference type="InterPro" id="IPR039859">
    <property type="entry name" value="PFA4/ZDH16/20/ERF2-like"/>
</dbReference>
<protein>
    <recommendedName>
        <fullName evidence="10">Palmitoyltransferase</fullName>
        <ecNumber evidence="10">2.3.1.225</ecNumber>
    </recommendedName>
</protein>